<dbReference type="GO" id="GO:0008360">
    <property type="term" value="P:regulation of cell shape"/>
    <property type="evidence" value="ECO:0007669"/>
    <property type="project" value="UniProtKB-KW"/>
</dbReference>
<dbReference type="NCBIfam" id="TIGR01205">
    <property type="entry name" value="D_ala_D_alaTIGR"/>
    <property type="match status" value="1"/>
</dbReference>
<evidence type="ECO:0000256" key="10">
    <source>
        <dbReference type="ARBA" id="ARBA00022960"/>
    </source>
</evidence>
<comment type="cofactor">
    <cofactor evidence="16">
        <name>Mg(2+)</name>
        <dbReference type="ChEBI" id="CHEBI:18420"/>
    </cofactor>
    <cofactor evidence="16">
        <name>Mn(2+)</name>
        <dbReference type="ChEBI" id="CHEBI:29035"/>
    </cofactor>
    <text evidence="16">Binds 2 magnesium or manganese ions per subunit.</text>
</comment>
<evidence type="ECO:0000256" key="11">
    <source>
        <dbReference type="ARBA" id="ARBA00022984"/>
    </source>
</evidence>
<evidence type="ECO:0000313" key="19">
    <source>
        <dbReference type="EMBL" id="SCQ24786.1"/>
    </source>
</evidence>
<evidence type="ECO:0000256" key="4">
    <source>
        <dbReference type="ARBA" id="ARBA00012216"/>
    </source>
</evidence>
<evidence type="ECO:0000256" key="1">
    <source>
        <dbReference type="ARBA" id="ARBA00001936"/>
    </source>
</evidence>
<evidence type="ECO:0000259" key="18">
    <source>
        <dbReference type="PROSITE" id="PS50975"/>
    </source>
</evidence>
<evidence type="ECO:0000313" key="20">
    <source>
        <dbReference type="Proteomes" id="UP000182057"/>
    </source>
</evidence>
<dbReference type="Proteomes" id="UP000182057">
    <property type="component" value="Unassembled WGS sequence"/>
</dbReference>
<evidence type="ECO:0000256" key="8">
    <source>
        <dbReference type="ARBA" id="ARBA00022741"/>
    </source>
</evidence>
<dbReference type="GO" id="GO:0008716">
    <property type="term" value="F:D-alanine-D-alanine ligase activity"/>
    <property type="evidence" value="ECO:0007669"/>
    <property type="project" value="UniProtKB-UniRule"/>
</dbReference>
<feature type="binding site" evidence="16">
    <location>
        <position position="288"/>
    </location>
    <ligand>
        <name>Mg(2+)</name>
        <dbReference type="ChEBI" id="CHEBI:18420"/>
        <label>2</label>
    </ligand>
</feature>
<dbReference type="EMBL" id="FMMM01000086">
    <property type="protein sequence ID" value="SCQ24786.1"/>
    <property type="molecule type" value="Genomic_DNA"/>
</dbReference>
<feature type="active site" evidence="15">
    <location>
        <position position="299"/>
    </location>
</feature>
<feature type="binding site" evidence="16">
    <location>
        <position position="288"/>
    </location>
    <ligand>
        <name>Mg(2+)</name>
        <dbReference type="ChEBI" id="CHEBI:18420"/>
        <label>1</label>
    </ligand>
</feature>
<dbReference type="Pfam" id="PF07478">
    <property type="entry name" value="Dala_Dala_lig_C"/>
    <property type="match status" value="1"/>
</dbReference>
<dbReference type="Gene3D" id="3.30.1490.20">
    <property type="entry name" value="ATP-grasp fold, A domain"/>
    <property type="match status" value="1"/>
</dbReference>
<dbReference type="RefSeq" id="WP_074450335.1">
    <property type="nucleotide sequence ID" value="NZ_CAUUNV010000057.1"/>
</dbReference>
<organism evidence="19 20">
    <name type="scientific">Tannerella forsythia</name>
    <name type="common">Bacteroides forsythus</name>
    <dbReference type="NCBI Taxonomy" id="28112"/>
    <lineage>
        <taxon>Bacteria</taxon>
        <taxon>Pseudomonadati</taxon>
        <taxon>Bacteroidota</taxon>
        <taxon>Bacteroidia</taxon>
        <taxon>Bacteroidales</taxon>
        <taxon>Tannerellaceae</taxon>
        <taxon>Tannerella</taxon>
    </lineage>
</organism>
<reference evidence="19 20" key="1">
    <citation type="submission" date="2016-09" db="EMBL/GenBank/DDBJ databases">
        <authorList>
            <person name="Capua I."/>
            <person name="De Benedictis P."/>
            <person name="Joannis T."/>
            <person name="Lombin L.H."/>
            <person name="Cattoli G."/>
        </authorList>
    </citation>
    <scope>NUCLEOTIDE SEQUENCE [LARGE SCALE GENOMIC DNA]</scope>
    <source>
        <strain evidence="19 20">UB20</strain>
    </source>
</reference>
<evidence type="ECO:0000256" key="6">
    <source>
        <dbReference type="ARBA" id="ARBA00022598"/>
    </source>
</evidence>
<comment type="similarity">
    <text evidence="3 14">Belongs to the D-alanine--D-alanine ligase family.</text>
</comment>
<evidence type="ECO:0000256" key="12">
    <source>
        <dbReference type="ARBA" id="ARBA00023316"/>
    </source>
</evidence>
<dbReference type="InterPro" id="IPR000291">
    <property type="entry name" value="D-Ala_lig_Van_CS"/>
</dbReference>
<keyword evidence="5 14" id="KW-0963">Cytoplasm</keyword>
<keyword evidence="12 14" id="KW-0961">Cell wall biogenesis/degradation</keyword>
<evidence type="ECO:0000256" key="7">
    <source>
        <dbReference type="ARBA" id="ARBA00022723"/>
    </source>
</evidence>
<dbReference type="GO" id="GO:0005524">
    <property type="term" value="F:ATP binding"/>
    <property type="evidence" value="ECO:0007669"/>
    <property type="project" value="UniProtKB-UniRule"/>
</dbReference>
<dbReference type="SUPFAM" id="SSF56059">
    <property type="entry name" value="Glutathione synthetase ATP-binding domain-like"/>
    <property type="match status" value="1"/>
</dbReference>
<dbReference type="Gene3D" id="3.40.50.20">
    <property type="match status" value="1"/>
</dbReference>
<dbReference type="HAMAP" id="MF_00047">
    <property type="entry name" value="Dala_Dala_lig"/>
    <property type="match status" value="1"/>
</dbReference>
<dbReference type="EC" id="6.3.2.4" evidence="4 14"/>
<accession>A0A1D3UWY3</accession>
<dbReference type="AlphaFoldDB" id="A0A1D3UWY3"/>
<keyword evidence="8 17" id="KW-0547">Nucleotide-binding</keyword>
<dbReference type="Gene3D" id="3.30.470.20">
    <property type="entry name" value="ATP-grasp fold, B domain"/>
    <property type="match status" value="1"/>
</dbReference>
<evidence type="ECO:0000256" key="13">
    <source>
        <dbReference type="ARBA" id="ARBA00047614"/>
    </source>
</evidence>
<evidence type="ECO:0000256" key="2">
    <source>
        <dbReference type="ARBA" id="ARBA00004496"/>
    </source>
</evidence>
<keyword evidence="16" id="KW-0460">Magnesium</keyword>
<comment type="cofactor">
    <cofactor evidence="1">
        <name>Mn(2+)</name>
        <dbReference type="ChEBI" id="CHEBI:29035"/>
    </cofactor>
</comment>
<dbReference type="UniPathway" id="UPA00219"/>
<dbReference type="InterPro" id="IPR016185">
    <property type="entry name" value="PreATP-grasp_dom_sf"/>
</dbReference>
<dbReference type="GO" id="GO:0071555">
    <property type="term" value="P:cell wall organization"/>
    <property type="evidence" value="ECO:0007669"/>
    <property type="project" value="UniProtKB-KW"/>
</dbReference>
<feature type="domain" description="ATP-grasp" evidence="18">
    <location>
        <begin position="121"/>
        <end position="321"/>
    </location>
</feature>
<keyword evidence="7 16" id="KW-0479">Metal-binding</keyword>
<dbReference type="PROSITE" id="PS00843">
    <property type="entry name" value="DALA_DALA_LIGASE_1"/>
    <property type="match status" value="1"/>
</dbReference>
<keyword evidence="10 14" id="KW-0133">Cell shape</keyword>
<evidence type="ECO:0000256" key="3">
    <source>
        <dbReference type="ARBA" id="ARBA00010871"/>
    </source>
</evidence>
<dbReference type="SUPFAM" id="SSF52440">
    <property type="entry name" value="PreATP-grasp domain"/>
    <property type="match status" value="1"/>
</dbReference>
<dbReference type="GO" id="GO:0009252">
    <property type="term" value="P:peptidoglycan biosynthetic process"/>
    <property type="evidence" value="ECO:0007669"/>
    <property type="project" value="UniProtKB-UniRule"/>
</dbReference>
<evidence type="ECO:0000256" key="15">
    <source>
        <dbReference type="PIRSR" id="PIRSR039102-1"/>
    </source>
</evidence>
<comment type="catalytic activity">
    <reaction evidence="13 14">
        <text>2 D-alanine + ATP = D-alanyl-D-alanine + ADP + phosphate + H(+)</text>
        <dbReference type="Rhea" id="RHEA:11224"/>
        <dbReference type="ChEBI" id="CHEBI:15378"/>
        <dbReference type="ChEBI" id="CHEBI:30616"/>
        <dbReference type="ChEBI" id="CHEBI:43474"/>
        <dbReference type="ChEBI" id="CHEBI:57416"/>
        <dbReference type="ChEBI" id="CHEBI:57822"/>
        <dbReference type="ChEBI" id="CHEBI:456216"/>
        <dbReference type="EC" id="6.3.2.4"/>
    </reaction>
</comment>
<keyword evidence="16" id="KW-0464">Manganese</keyword>
<dbReference type="InterPro" id="IPR013815">
    <property type="entry name" value="ATP_grasp_subdomain_1"/>
</dbReference>
<protein>
    <recommendedName>
        <fullName evidence="4 14">D-alanine--D-alanine ligase</fullName>
        <ecNumber evidence="4 14">6.3.2.4</ecNumber>
    </recommendedName>
    <alternativeName>
        <fullName evidence="14">D-Ala-D-Ala ligase</fullName>
    </alternativeName>
    <alternativeName>
        <fullName evidence="14">D-alanylalanine synthetase</fullName>
    </alternativeName>
</protein>
<dbReference type="OrthoDB" id="9813261at2"/>
<name>A0A1D3UWY3_TANFO</name>
<gene>
    <name evidence="19" type="primary">ddlA</name>
    <name evidence="14" type="synonym">ddl</name>
    <name evidence="19" type="ORF">TFUB20_02684</name>
</gene>
<dbReference type="GO" id="GO:0046872">
    <property type="term" value="F:metal ion binding"/>
    <property type="evidence" value="ECO:0007669"/>
    <property type="project" value="UniProtKB-KW"/>
</dbReference>
<dbReference type="PROSITE" id="PS50975">
    <property type="entry name" value="ATP_GRASP"/>
    <property type="match status" value="1"/>
</dbReference>
<feature type="active site" evidence="15">
    <location>
        <position position="15"/>
    </location>
</feature>
<comment type="pathway">
    <text evidence="14">Cell wall biogenesis; peptidoglycan biosynthesis.</text>
</comment>
<proteinExistence type="inferred from homology"/>
<feature type="active site" evidence="15">
    <location>
        <position position="165"/>
    </location>
</feature>
<feature type="binding site" evidence="16">
    <location>
        <position position="275"/>
    </location>
    <ligand>
        <name>Mg(2+)</name>
        <dbReference type="ChEBI" id="CHEBI:18420"/>
        <label>1</label>
    </ligand>
</feature>
<dbReference type="PANTHER" id="PTHR23132:SF23">
    <property type="entry name" value="D-ALANINE--D-ALANINE LIGASE B"/>
    <property type="match status" value="1"/>
</dbReference>
<dbReference type="GO" id="GO:0005737">
    <property type="term" value="C:cytoplasm"/>
    <property type="evidence" value="ECO:0007669"/>
    <property type="project" value="UniProtKB-SubCell"/>
</dbReference>
<keyword evidence="9 17" id="KW-0067">ATP-binding</keyword>
<evidence type="ECO:0000256" key="9">
    <source>
        <dbReference type="ARBA" id="ARBA00022840"/>
    </source>
</evidence>
<dbReference type="InterPro" id="IPR011127">
    <property type="entry name" value="Dala_Dala_lig_N"/>
</dbReference>
<evidence type="ECO:0000256" key="17">
    <source>
        <dbReference type="PROSITE-ProRule" id="PRU00409"/>
    </source>
</evidence>
<dbReference type="InterPro" id="IPR011761">
    <property type="entry name" value="ATP-grasp"/>
</dbReference>
<keyword evidence="6 14" id="KW-0436">Ligase</keyword>
<evidence type="ECO:0000256" key="16">
    <source>
        <dbReference type="PIRSR" id="PIRSR039102-3"/>
    </source>
</evidence>
<sequence>MKKIIAIVAGGYSREYDVSLRSAQGLDRFIDRTKYDVYHVLLTRYEWSVRLPDGSMQPIDRNNFSFSYNGQTVTFDFAYITVHGTPGEDGRLQGYFDMLQIPYSSCGTLASALTFNKYTCTQFLKGQEVRVPDALRIRRGQTLPTETIVAQLGLPVFVKPNEGGSSLGTTKVKEPGRMQSAIHEAFDEADEVIIERFVPGIEVTCGCYQTAEKEIVFPLTEVVTDNDFFDYGAKYNGEVQEITPARIPDEVADSIRKETLRIYDLVGAKGVIRVDFIIPSDGKPVMLEINTTPGMTSTSFIPQQVRAAGLNMTDVTTEIIENELKQITKRGFEQSL</sequence>
<evidence type="ECO:0000256" key="14">
    <source>
        <dbReference type="HAMAP-Rule" id="MF_00047"/>
    </source>
</evidence>
<comment type="function">
    <text evidence="14">Cell wall formation.</text>
</comment>
<feature type="binding site" evidence="16">
    <location>
        <position position="290"/>
    </location>
    <ligand>
        <name>Mg(2+)</name>
        <dbReference type="ChEBI" id="CHEBI:18420"/>
        <label>2</label>
    </ligand>
</feature>
<dbReference type="Pfam" id="PF01820">
    <property type="entry name" value="Dala_Dala_lig_N"/>
    <property type="match status" value="1"/>
</dbReference>
<dbReference type="InterPro" id="IPR005905">
    <property type="entry name" value="D_ala_D_ala"/>
</dbReference>
<comment type="subcellular location">
    <subcellularLocation>
        <location evidence="2 14">Cytoplasm</location>
    </subcellularLocation>
</comment>
<dbReference type="NCBIfam" id="NF002527">
    <property type="entry name" value="PRK01966.1-3"/>
    <property type="match status" value="1"/>
</dbReference>
<dbReference type="PANTHER" id="PTHR23132">
    <property type="entry name" value="D-ALANINE--D-ALANINE LIGASE"/>
    <property type="match status" value="1"/>
</dbReference>
<keyword evidence="11 14" id="KW-0573">Peptidoglycan synthesis</keyword>
<dbReference type="InterPro" id="IPR011095">
    <property type="entry name" value="Dala_Dala_lig_C"/>
</dbReference>
<dbReference type="PIRSF" id="PIRSF039102">
    <property type="entry name" value="Ddl/VanB"/>
    <property type="match status" value="1"/>
</dbReference>
<evidence type="ECO:0000256" key="5">
    <source>
        <dbReference type="ARBA" id="ARBA00022490"/>
    </source>
</evidence>